<organism evidence="6 7">
    <name type="scientific">Halomarina salina</name>
    <dbReference type="NCBI Taxonomy" id="1872699"/>
    <lineage>
        <taxon>Archaea</taxon>
        <taxon>Methanobacteriati</taxon>
        <taxon>Methanobacteriota</taxon>
        <taxon>Stenosarchaea group</taxon>
        <taxon>Halobacteria</taxon>
        <taxon>Halobacteriales</taxon>
        <taxon>Natronomonadaceae</taxon>
        <taxon>Halomarina</taxon>
    </lineage>
</organism>
<protein>
    <submittedName>
        <fullName evidence="6">ATP-binding protein</fullName>
    </submittedName>
</protein>
<evidence type="ECO:0000256" key="2">
    <source>
        <dbReference type="ARBA" id="ARBA00022840"/>
    </source>
</evidence>
<dbReference type="InterPro" id="IPR050168">
    <property type="entry name" value="AAA_ATPase_domain"/>
</dbReference>
<dbReference type="Gene3D" id="1.10.8.60">
    <property type="match status" value="1"/>
</dbReference>
<keyword evidence="4" id="KW-1133">Transmembrane helix</keyword>
<dbReference type="Proteomes" id="UP001596099">
    <property type="component" value="Unassembled WGS sequence"/>
</dbReference>
<evidence type="ECO:0000256" key="1">
    <source>
        <dbReference type="ARBA" id="ARBA00022741"/>
    </source>
</evidence>
<dbReference type="PANTHER" id="PTHR23077:SF198">
    <property type="entry name" value="ATP-DEPENDENT ZINC METALLOPROTEASE FTSH"/>
    <property type="match status" value="1"/>
</dbReference>
<feature type="domain" description="AAA+ ATPase" evidence="5">
    <location>
        <begin position="251"/>
        <end position="385"/>
    </location>
</feature>
<dbReference type="GO" id="GO:0005524">
    <property type="term" value="F:ATP binding"/>
    <property type="evidence" value="ECO:0007669"/>
    <property type="project" value="UniProtKB-KW"/>
</dbReference>
<dbReference type="Pfam" id="PF17862">
    <property type="entry name" value="AAA_lid_3"/>
    <property type="match status" value="1"/>
</dbReference>
<feature type="transmembrane region" description="Helical" evidence="4">
    <location>
        <begin position="86"/>
        <end position="105"/>
    </location>
</feature>
<feature type="transmembrane region" description="Helical" evidence="4">
    <location>
        <begin position="131"/>
        <end position="153"/>
    </location>
</feature>
<keyword evidence="7" id="KW-1185">Reference proteome</keyword>
<dbReference type="InterPro" id="IPR041569">
    <property type="entry name" value="AAA_lid_3"/>
</dbReference>
<dbReference type="Pfam" id="PF00004">
    <property type="entry name" value="AAA"/>
    <property type="match status" value="1"/>
</dbReference>
<keyword evidence="4" id="KW-0472">Membrane</keyword>
<dbReference type="RefSeq" id="WP_247421217.1">
    <property type="nucleotide sequence ID" value="NZ_JALLGW010000004.1"/>
</dbReference>
<dbReference type="InterPro" id="IPR027417">
    <property type="entry name" value="P-loop_NTPase"/>
</dbReference>
<dbReference type="InterPro" id="IPR003593">
    <property type="entry name" value="AAA+_ATPase"/>
</dbReference>
<reference evidence="6 7" key="1">
    <citation type="journal article" date="2019" name="Int. J. Syst. Evol. Microbiol.">
        <title>The Global Catalogue of Microorganisms (GCM) 10K type strain sequencing project: providing services to taxonomists for standard genome sequencing and annotation.</title>
        <authorList>
            <consortium name="The Broad Institute Genomics Platform"/>
            <consortium name="The Broad Institute Genome Sequencing Center for Infectious Disease"/>
            <person name="Wu L."/>
            <person name="Ma J."/>
        </authorList>
    </citation>
    <scope>NUCLEOTIDE SEQUENCE [LARGE SCALE GENOMIC DNA]</scope>
    <source>
        <strain evidence="6 7">CGMCC 1.12543</strain>
    </source>
</reference>
<comment type="caution">
    <text evidence="6">The sequence shown here is derived from an EMBL/GenBank/DDBJ whole genome shotgun (WGS) entry which is preliminary data.</text>
</comment>
<sequence>MTGTLRIGDRLRKVVVELLSTSLFTANYVLAPLGVVWVVVNTPSSVRGVAALLGVPAIWMLPSFTAALLTGAIYPMHGENTKSADIDWVFGILIGSVVLTAVWFLPAWENSWTSLAETLAPLRVSSMFDRLWLMGLSWIACIPLMISTSLGTATDNIKEKSSPSETVQTDEPDTSAPRATKLAKHKASHHSDYSNQLRPALDDLEYDWKPAPNVGYRDVGGQDELKKEITRSVLRPLTRIDEAYERFNVSPPNGILLYGPPGTGKTLFARAIAGELGHPYLELSAGDIKSRWINESTEQVNRLFDEAEQFDRCVIFIDEIDALLAGRGNDLHREHAQVVNEFLAHLDDEEPNFLVIAATNRADLLDEAARRRGRFDQQYEIGLPDHDARGAIFRVRLRELPTALDEDDYHELADRSDGLSCADIVGIVDDAAMHAAERDAEAITLRELHESFPDASDKST</sequence>
<dbReference type="SMART" id="SM00382">
    <property type="entry name" value="AAA"/>
    <property type="match status" value="1"/>
</dbReference>
<dbReference type="SUPFAM" id="SSF52540">
    <property type="entry name" value="P-loop containing nucleoside triphosphate hydrolases"/>
    <property type="match status" value="1"/>
</dbReference>
<keyword evidence="1" id="KW-0547">Nucleotide-binding</keyword>
<dbReference type="Gene3D" id="3.40.50.300">
    <property type="entry name" value="P-loop containing nucleotide triphosphate hydrolases"/>
    <property type="match status" value="1"/>
</dbReference>
<evidence type="ECO:0000313" key="7">
    <source>
        <dbReference type="Proteomes" id="UP001596099"/>
    </source>
</evidence>
<proteinExistence type="predicted"/>
<dbReference type="PANTHER" id="PTHR23077">
    <property type="entry name" value="AAA-FAMILY ATPASE"/>
    <property type="match status" value="1"/>
</dbReference>
<keyword evidence="4" id="KW-0812">Transmembrane</keyword>
<evidence type="ECO:0000259" key="5">
    <source>
        <dbReference type="SMART" id="SM00382"/>
    </source>
</evidence>
<dbReference type="FunFam" id="3.40.50.300:FF:000061">
    <property type="entry name" value="ATPase family, AAA domain-containing 2"/>
    <property type="match status" value="1"/>
</dbReference>
<evidence type="ECO:0000256" key="3">
    <source>
        <dbReference type="SAM" id="MobiDB-lite"/>
    </source>
</evidence>
<dbReference type="EMBL" id="JBHSQH010000009">
    <property type="protein sequence ID" value="MFC5973940.1"/>
    <property type="molecule type" value="Genomic_DNA"/>
</dbReference>
<dbReference type="InterPro" id="IPR003959">
    <property type="entry name" value="ATPase_AAA_core"/>
</dbReference>
<feature type="transmembrane region" description="Helical" evidence="4">
    <location>
        <begin position="21"/>
        <end position="40"/>
    </location>
</feature>
<evidence type="ECO:0000256" key="4">
    <source>
        <dbReference type="SAM" id="Phobius"/>
    </source>
</evidence>
<feature type="transmembrane region" description="Helical" evidence="4">
    <location>
        <begin position="52"/>
        <end position="74"/>
    </location>
</feature>
<dbReference type="AlphaFoldDB" id="A0ABD5RTM6"/>
<accession>A0ABD5RTM6</accession>
<gene>
    <name evidence="6" type="ORF">ACFPYI_21670</name>
</gene>
<name>A0ABD5RTM6_9EURY</name>
<keyword evidence="2 6" id="KW-0067">ATP-binding</keyword>
<feature type="region of interest" description="Disordered" evidence="3">
    <location>
        <begin position="156"/>
        <end position="193"/>
    </location>
</feature>
<evidence type="ECO:0000313" key="6">
    <source>
        <dbReference type="EMBL" id="MFC5973940.1"/>
    </source>
</evidence>